<keyword evidence="9 18" id="KW-0418">Kinase</keyword>
<evidence type="ECO:0000256" key="5">
    <source>
        <dbReference type="ARBA" id="ARBA00022475"/>
    </source>
</evidence>
<dbReference type="Pfam" id="PF02706">
    <property type="entry name" value="Wzz"/>
    <property type="match status" value="1"/>
</dbReference>
<dbReference type="GO" id="GO:0005886">
    <property type="term" value="C:plasma membrane"/>
    <property type="evidence" value="ECO:0007669"/>
    <property type="project" value="UniProtKB-SubCell"/>
</dbReference>
<keyword evidence="10" id="KW-0067">ATP-binding</keyword>
<comment type="similarity">
    <text evidence="2">Belongs to the CpsC/CapA family.</text>
</comment>
<dbReference type="GO" id="GO:0005524">
    <property type="term" value="F:ATP binding"/>
    <property type="evidence" value="ECO:0007669"/>
    <property type="project" value="UniProtKB-KW"/>
</dbReference>
<comment type="caution">
    <text evidence="18">The sequence shown here is derived from an EMBL/GenBank/DDBJ whole genome shotgun (WGS) entry which is preliminary data.</text>
</comment>
<dbReference type="GO" id="GO:0004715">
    <property type="term" value="F:non-membrane spanning protein tyrosine kinase activity"/>
    <property type="evidence" value="ECO:0007669"/>
    <property type="project" value="UniProtKB-EC"/>
</dbReference>
<evidence type="ECO:0000259" key="17">
    <source>
        <dbReference type="Pfam" id="PF02706"/>
    </source>
</evidence>
<dbReference type="InterPro" id="IPR050445">
    <property type="entry name" value="Bact_polysacc_biosynth/exp"/>
</dbReference>
<evidence type="ECO:0000256" key="12">
    <source>
        <dbReference type="ARBA" id="ARBA00023136"/>
    </source>
</evidence>
<dbReference type="InterPro" id="IPR033756">
    <property type="entry name" value="YlxH/NBP35"/>
</dbReference>
<feature type="region of interest" description="Disordered" evidence="15">
    <location>
        <begin position="446"/>
        <end position="478"/>
    </location>
</feature>
<dbReference type="RefSeq" id="WP_171242751.1">
    <property type="nucleotide sequence ID" value="NZ_JABEPQ010000001.1"/>
</dbReference>
<dbReference type="InterPro" id="IPR003856">
    <property type="entry name" value="LPS_length_determ_N"/>
</dbReference>
<dbReference type="EC" id="2.7.10.2" evidence="4"/>
<feature type="transmembrane region" description="Helical" evidence="16">
    <location>
        <begin position="16"/>
        <end position="34"/>
    </location>
</feature>
<evidence type="ECO:0000256" key="2">
    <source>
        <dbReference type="ARBA" id="ARBA00006683"/>
    </source>
</evidence>
<organism evidence="18 19">
    <name type="scientific">Knoellia koreensis</name>
    <dbReference type="NCBI Taxonomy" id="2730921"/>
    <lineage>
        <taxon>Bacteria</taxon>
        <taxon>Bacillati</taxon>
        <taxon>Actinomycetota</taxon>
        <taxon>Actinomycetes</taxon>
        <taxon>Micrococcales</taxon>
        <taxon>Intrasporangiaceae</taxon>
        <taxon>Knoellia</taxon>
    </lineage>
</organism>
<evidence type="ECO:0000313" key="18">
    <source>
        <dbReference type="EMBL" id="NNM45766.1"/>
    </source>
</evidence>
<evidence type="ECO:0000256" key="7">
    <source>
        <dbReference type="ARBA" id="ARBA00022692"/>
    </source>
</evidence>
<dbReference type="Proteomes" id="UP000588586">
    <property type="component" value="Unassembled WGS sequence"/>
</dbReference>
<name>A0A849H7P0_9MICO</name>
<evidence type="ECO:0000256" key="1">
    <source>
        <dbReference type="ARBA" id="ARBA00004651"/>
    </source>
</evidence>
<evidence type="ECO:0000256" key="9">
    <source>
        <dbReference type="ARBA" id="ARBA00022777"/>
    </source>
</evidence>
<comment type="subcellular location">
    <subcellularLocation>
        <location evidence="1">Cell membrane</location>
        <topology evidence="1">Multi-pass membrane protein</topology>
    </subcellularLocation>
</comment>
<keyword evidence="13" id="KW-0829">Tyrosine-protein kinase</keyword>
<dbReference type="FunFam" id="3.40.50.300:FF:000527">
    <property type="entry name" value="Tyrosine-protein kinase etk"/>
    <property type="match status" value="1"/>
</dbReference>
<evidence type="ECO:0000256" key="15">
    <source>
        <dbReference type="SAM" id="MobiDB-lite"/>
    </source>
</evidence>
<dbReference type="PANTHER" id="PTHR32309">
    <property type="entry name" value="TYROSINE-PROTEIN KINASE"/>
    <property type="match status" value="1"/>
</dbReference>
<keyword evidence="11 16" id="KW-1133">Transmembrane helix</keyword>
<evidence type="ECO:0000256" key="3">
    <source>
        <dbReference type="ARBA" id="ARBA00007316"/>
    </source>
</evidence>
<dbReference type="AlphaFoldDB" id="A0A849H7P0"/>
<feature type="domain" description="Polysaccharide chain length determinant N-terminal" evidence="17">
    <location>
        <begin position="2"/>
        <end position="89"/>
    </location>
</feature>
<evidence type="ECO:0000256" key="10">
    <source>
        <dbReference type="ARBA" id="ARBA00022840"/>
    </source>
</evidence>
<dbReference type="SUPFAM" id="SSF52540">
    <property type="entry name" value="P-loop containing nucleoside triphosphate hydrolases"/>
    <property type="match status" value="1"/>
</dbReference>
<dbReference type="PANTHER" id="PTHR32309:SF13">
    <property type="entry name" value="FERRIC ENTEROBACTIN TRANSPORT PROTEIN FEPE"/>
    <property type="match status" value="1"/>
</dbReference>
<keyword evidence="7 16" id="KW-0812">Transmembrane</keyword>
<keyword evidence="12 16" id="KW-0472">Membrane</keyword>
<evidence type="ECO:0000256" key="14">
    <source>
        <dbReference type="ARBA" id="ARBA00051245"/>
    </source>
</evidence>
<dbReference type="GO" id="GO:0042802">
    <property type="term" value="F:identical protein binding"/>
    <property type="evidence" value="ECO:0007669"/>
    <property type="project" value="UniProtKB-ARBA"/>
</dbReference>
<evidence type="ECO:0000256" key="4">
    <source>
        <dbReference type="ARBA" id="ARBA00011903"/>
    </source>
</evidence>
<evidence type="ECO:0000256" key="13">
    <source>
        <dbReference type="ARBA" id="ARBA00023137"/>
    </source>
</evidence>
<evidence type="ECO:0000256" key="11">
    <source>
        <dbReference type="ARBA" id="ARBA00022989"/>
    </source>
</evidence>
<protein>
    <recommendedName>
        <fullName evidence="4">non-specific protein-tyrosine kinase</fullName>
        <ecNumber evidence="4">2.7.10.2</ecNumber>
    </recommendedName>
</protein>
<keyword evidence="6 18" id="KW-0808">Transferase</keyword>
<dbReference type="Gene3D" id="3.40.50.300">
    <property type="entry name" value="P-loop containing nucleotide triphosphate hydrolases"/>
    <property type="match status" value="1"/>
</dbReference>
<dbReference type="InterPro" id="IPR027417">
    <property type="entry name" value="P-loop_NTPase"/>
</dbReference>
<keyword evidence="8" id="KW-0547">Nucleotide-binding</keyword>
<dbReference type="EMBL" id="JABEPQ010000001">
    <property type="protein sequence ID" value="NNM45766.1"/>
    <property type="molecule type" value="Genomic_DNA"/>
</dbReference>
<evidence type="ECO:0000256" key="6">
    <source>
        <dbReference type="ARBA" id="ARBA00022679"/>
    </source>
</evidence>
<comment type="catalytic activity">
    <reaction evidence="14">
        <text>L-tyrosyl-[protein] + ATP = O-phospho-L-tyrosyl-[protein] + ADP + H(+)</text>
        <dbReference type="Rhea" id="RHEA:10596"/>
        <dbReference type="Rhea" id="RHEA-COMP:10136"/>
        <dbReference type="Rhea" id="RHEA-COMP:20101"/>
        <dbReference type="ChEBI" id="CHEBI:15378"/>
        <dbReference type="ChEBI" id="CHEBI:30616"/>
        <dbReference type="ChEBI" id="CHEBI:46858"/>
        <dbReference type="ChEBI" id="CHEBI:61978"/>
        <dbReference type="ChEBI" id="CHEBI:456216"/>
        <dbReference type="EC" id="2.7.10.2"/>
    </reaction>
</comment>
<comment type="similarity">
    <text evidence="3">Belongs to the CpsD/CapB family.</text>
</comment>
<evidence type="ECO:0000256" key="8">
    <source>
        <dbReference type="ARBA" id="ARBA00022741"/>
    </source>
</evidence>
<gene>
    <name evidence="18" type="ORF">HJG52_07075</name>
</gene>
<dbReference type="CDD" id="cd05387">
    <property type="entry name" value="BY-kinase"/>
    <property type="match status" value="1"/>
</dbReference>
<keyword evidence="19" id="KW-1185">Reference proteome</keyword>
<evidence type="ECO:0000256" key="16">
    <source>
        <dbReference type="SAM" id="Phobius"/>
    </source>
</evidence>
<proteinExistence type="inferred from homology"/>
<dbReference type="Pfam" id="PF10609">
    <property type="entry name" value="ParA"/>
    <property type="match status" value="1"/>
</dbReference>
<reference evidence="18 19" key="1">
    <citation type="submission" date="2020-04" db="EMBL/GenBank/DDBJ databases">
        <title>Knoellia sp. isolate from air conditioner.</title>
        <authorList>
            <person name="Chea S."/>
            <person name="Kim D.-U."/>
        </authorList>
    </citation>
    <scope>NUCLEOTIDE SEQUENCE [LARGE SCALE GENOMIC DNA]</scope>
    <source>
        <strain evidence="18 19">DB2414S</strain>
    </source>
</reference>
<evidence type="ECO:0000313" key="19">
    <source>
        <dbReference type="Proteomes" id="UP000588586"/>
    </source>
</evidence>
<dbReference type="NCBIfam" id="TIGR01007">
    <property type="entry name" value="eps_fam"/>
    <property type="match status" value="1"/>
</dbReference>
<accession>A0A849H7P0</accession>
<keyword evidence="5" id="KW-1003">Cell membrane</keyword>
<sequence>MELHDYLRIARKRWRTILVSTLALVAVAALFTLWSPKVYQARTQLFVSTSGGSDTTQLLQGGTFTQQRVKSYADLVTTPTVLEPVIKDLGLKTTPDALAGQITASAPLDTVLIDVLVRNQDPAQAASIANALGKQFSSTVTDLERVSSDTKSPVKVSIVRPAATPTSPVSPNAMRNVALGLVLGLLVGLGLALLRDQLDTSIKAPRDLKDVTDETVIGTIGYDSDSARTPLIVKADPLSPRAETFRALRTNLQFVDAANHPRSITFTSSLPGEGKTTTTANLAISLADAGSSVCIVEGDLRRPRLLRYLGMEGSVGLTDVLIGRADLDDVLQPFGVSGITVLGAGQLPPNPSELLGSTAMAATLKKLESRFDYVIIDAPPLLPVTDAAVLSTVTGGVVVVIGCGIVRTEHVTRALESLAAVKGSVLGLVVNRAPTKGADAESYYYRDGYAPETPPRTRRGAKAKADRESRGLAGVGRS</sequence>
<dbReference type="InterPro" id="IPR005702">
    <property type="entry name" value="Wzc-like_C"/>
</dbReference>